<keyword evidence="5" id="KW-0808">Transferase</keyword>
<gene>
    <name evidence="5" type="ORF">CAZ10_25775</name>
    <name evidence="6" type="ORF">DT376_08790</name>
    <name evidence="3" type="ORF">GNQ48_00450</name>
    <name evidence="4" type="ORF">GUL26_19720</name>
    <name evidence="7" type="ORF">IPC1295_05880</name>
    <name evidence="8" type="ORF">L4V69_21630</name>
    <name evidence="2" type="ORF">PAERUG_P19_London_7_VIM_2_05_10_06008</name>
</gene>
<dbReference type="AlphaFoldDB" id="A0A069PZP2"/>
<evidence type="ECO:0000313" key="3">
    <source>
        <dbReference type="EMBL" id="MUI33461.1"/>
    </source>
</evidence>
<keyword evidence="5" id="KW-0489">Methyltransferase</keyword>
<reference evidence="7 12" key="6">
    <citation type="submission" date="2019-01" db="EMBL/GenBank/DDBJ databases">
        <title>The Pseudomonas aeruginosa pan-genome provides new insights on its population structure, horizontal gene transfer and pathogenicity.</title>
        <authorList>
            <person name="Freschi L."/>
            <person name="Vincent A.T."/>
            <person name="Jeukens J."/>
            <person name="Emond-Rheault J.-G."/>
            <person name="Kukavica-Ibrulj I."/>
            <person name="Dupont M.-J."/>
            <person name="Charette S.J."/>
            <person name="Boyle B."/>
            <person name="Levesque R.C."/>
        </authorList>
    </citation>
    <scope>NUCLEOTIDE SEQUENCE [LARGE SCALE GENOMIC DNA]</scope>
    <source>
        <strain evidence="7 12">PA-W36</strain>
    </source>
</reference>
<reference evidence="8" key="10">
    <citation type="submission" date="2023-10" db="EMBL/GenBank/DDBJ databases">
        <title>Pathogen: clinical or host-associated sample.</title>
        <authorList>
            <person name="Hergert J."/>
            <person name="Casey R."/>
            <person name="Wagner J."/>
            <person name="Young E.L."/>
            <person name="Oakeson K.F."/>
        </authorList>
    </citation>
    <scope>NUCLEOTIDE SEQUENCE</scope>
    <source>
        <strain evidence="8">2021CK-01020</strain>
    </source>
</reference>
<dbReference type="RefSeq" id="WP_003087952.1">
    <property type="nucleotide sequence ID" value="NZ_AP014622.1"/>
</dbReference>
<evidence type="ECO:0000313" key="4">
    <source>
        <dbReference type="EMBL" id="MZZ14485.1"/>
    </source>
</evidence>
<dbReference type="Pfam" id="PF08241">
    <property type="entry name" value="Methyltransf_11"/>
    <property type="match status" value="1"/>
</dbReference>
<accession>A0A1S1C0C9</accession>
<dbReference type="KEGG" id="paeb:NCGM1900_4684"/>
<proteinExistence type="predicted"/>
<dbReference type="Proteomes" id="UP000284767">
    <property type="component" value="Unassembled WGS sequence"/>
</dbReference>
<evidence type="ECO:0000259" key="1">
    <source>
        <dbReference type="Pfam" id="PF08241"/>
    </source>
</evidence>
<dbReference type="Proteomes" id="UP000045039">
    <property type="component" value="Unassembled WGS sequence"/>
</dbReference>
<organism evidence="5 10">
    <name type="scientific">Pseudomonas aeruginosa</name>
    <dbReference type="NCBI Taxonomy" id="287"/>
    <lineage>
        <taxon>Bacteria</taxon>
        <taxon>Pseudomonadati</taxon>
        <taxon>Pseudomonadota</taxon>
        <taxon>Gammaproteobacteria</taxon>
        <taxon>Pseudomonadales</taxon>
        <taxon>Pseudomonadaceae</taxon>
        <taxon>Pseudomonas</taxon>
    </lineage>
</organism>
<evidence type="ECO:0000313" key="13">
    <source>
        <dbReference type="Proteomes" id="UP000433532"/>
    </source>
</evidence>
<dbReference type="Proteomes" id="UP000644192">
    <property type="component" value="Unassembled WGS sequence"/>
</dbReference>
<dbReference type="Proteomes" id="UP000433532">
    <property type="component" value="Unassembled WGS sequence"/>
</dbReference>
<dbReference type="EMBL" id="NFFZ01000016">
    <property type="protein sequence ID" value="OTI57636.1"/>
    <property type="molecule type" value="Genomic_DNA"/>
</dbReference>
<reference evidence="7 12" key="4">
    <citation type="submission" date="2017-08" db="EMBL/GenBank/DDBJ databases">
        <authorList>
            <person name="Feschi L."/>
            <person name="Jeukens J."/>
            <person name="Emond-Rheault J.-G."/>
            <person name="Kukavica-Ibrulj I."/>
            <person name="Boyle B."/>
            <person name="Levesque R.C."/>
        </authorList>
    </citation>
    <scope>NUCLEOTIDE SEQUENCE [LARGE SCALE GENOMIC DNA]</scope>
    <source>
        <strain evidence="7 12">PA-W36</strain>
    </source>
</reference>
<dbReference type="GO" id="GO:0032259">
    <property type="term" value="P:methylation"/>
    <property type="evidence" value="ECO:0007669"/>
    <property type="project" value="UniProtKB-KW"/>
</dbReference>
<dbReference type="Proteomes" id="UP000253594">
    <property type="component" value="Unassembled WGS sequence"/>
</dbReference>
<dbReference type="InterPro" id="IPR029063">
    <property type="entry name" value="SAM-dependent_MTases_sf"/>
</dbReference>
<dbReference type="SUPFAM" id="SSF53335">
    <property type="entry name" value="S-adenosyl-L-methionine-dependent methyltransferases"/>
    <property type="match status" value="1"/>
</dbReference>
<reference evidence="5 10" key="3">
    <citation type="submission" date="2017-05" db="EMBL/GenBank/DDBJ databases">
        <authorList>
            <person name="Song R."/>
            <person name="Chenine A.L."/>
            <person name="Ruprecht R.M."/>
        </authorList>
    </citation>
    <scope>NUCLEOTIDE SEQUENCE [LARGE SCALE GENOMIC DNA]</scope>
    <source>
        <strain evidence="5 10">S567_C10_BS</strain>
    </source>
</reference>
<reference evidence="6 11" key="5">
    <citation type="submission" date="2018-07" db="EMBL/GenBank/DDBJ databases">
        <title>Mechanisms of high-level aminoglycoside resistance among Gram-negative pathogens in Brazil.</title>
        <authorList>
            <person name="Ballaben A.S."/>
            <person name="Darini A.L.C."/>
            <person name="Doi Y."/>
        </authorList>
    </citation>
    <scope>NUCLEOTIDE SEQUENCE [LARGE SCALE GENOMIC DNA]</scope>
    <source>
        <strain evidence="6 11">B2-305</strain>
    </source>
</reference>
<sequence length="253" mass="28428">MNEPQAFAQTDAEWLASINRARDWFQGPLGSLMLAEERRLLCDELTRYFGGYLVHYGPHAELPPSTGQIQRGVRLGPPLPGVDIACEEGAWPLSEHAADVVLLQHGLDFCLSPHRLLREAARTVRPGGHLLLIGINPWSLWGIRHYFAGDALRQARCIPPSRACDWLNLLGFALEKRRFGCYRPPLASAAWQSRLARLERWGDAWQSSGAGFYLLVARKLVVGLRPLRQSKREPRGQLVPMPVAKVSRRDSEI</sequence>
<dbReference type="OMA" id="CEEQAWP"/>
<dbReference type="EMBL" id="WOAD01000001">
    <property type="protein sequence ID" value="MUI33461.1"/>
    <property type="molecule type" value="Genomic_DNA"/>
</dbReference>
<reference evidence="9" key="2">
    <citation type="submission" date="2015-06" db="EMBL/GenBank/DDBJ databases">
        <authorList>
            <person name="Radhakrishnan Rajesh"/>
            <person name="Underwood Anthony"/>
            <person name="Al-Shahib Ali"/>
        </authorList>
    </citation>
    <scope>NUCLEOTIDE SEQUENCE [LARGE SCALE GENOMIC DNA]</scope>
    <source>
        <strain evidence="9">P19_London_7_VIM_2_05_10</strain>
    </source>
</reference>
<reference evidence="2" key="1">
    <citation type="submission" date="2015-06" db="EMBL/GenBank/DDBJ databases">
        <authorList>
            <person name="Radhakrishnan R."/>
            <person name="Underwood A."/>
            <person name="Al-Shahib A."/>
        </authorList>
    </citation>
    <scope>NUCLEOTIDE SEQUENCE</scope>
    <source>
        <strain evidence="2">P19_London_7_VIM_2_05_10</strain>
    </source>
</reference>
<evidence type="ECO:0000313" key="5">
    <source>
        <dbReference type="EMBL" id="OTI57636.1"/>
    </source>
</evidence>
<evidence type="ECO:0000313" key="10">
    <source>
        <dbReference type="Proteomes" id="UP000194857"/>
    </source>
</evidence>
<reference evidence="8" key="9">
    <citation type="submission" date="2023-06" db="EMBL/GenBank/DDBJ databases">
        <authorList>
            <consortium name="Clinical and Environmental Microbiology Branch: Whole genome sequencing antimicrobial resistance pathogens in the healthcare setting"/>
        </authorList>
    </citation>
    <scope>NUCLEOTIDE SEQUENCE</scope>
    <source>
        <strain evidence="8">2021CK-01020</strain>
    </source>
</reference>
<dbReference type="SMR" id="A0A069PZP2"/>
<protein>
    <submittedName>
        <fullName evidence="3">Methyltransferase domain-containing protein</fullName>
    </submittedName>
    <submittedName>
        <fullName evidence="5">SAM-dependent methyltransferase</fullName>
    </submittedName>
</protein>
<accession>A0A069PZP2</accession>
<evidence type="ECO:0000313" key="9">
    <source>
        <dbReference type="Proteomes" id="UP000045039"/>
    </source>
</evidence>
<dbReference type="GO" id="GO:0008757">
    <property type="term" value="F:S-adenosylmethionine-dependent methyltransferase activity"/>
    <property type="evidence" value="ECO:0007669"/>
    <property type="project" value="InterPro"/>
</dbReference>
<evidence type="ECO:0000313" key="7">
    <source>
        <dbReference type="EMBL" id="RPM21788.1"/>
    </source>
</evidence>
<dbReference type="Proteomes" id="UP000194857">
    <property type="component" value="Unassembled WGS sequence"/>
</dbReference>
<evidence type="ECO:0000313" key="8">
    <source>
        <dbReference type="EMBL" id="WOS75111.1"/>
    </source>
</evidence>
<dbReference type="Gene3D" id="3.40.50.150">
    <property type="entry name" value="Vaccinia Virus protein VP39"/>
    <property type="match status" value="1"/>
</dbReference>
<reference evidence="3 13" key="7">
    <citation type="submission" date="2019-11" db="EMBL/GenBank/DDBJ databases">
        <title>Genomes of ocular Pseudomonas aeruginosa isolates.</title>
        <authorList>
            <person name="Khan M."/>
            <person name="Rice S.A."/>
            <person name="Willcox M.D.P."/>
            <person name="Stapleton F."/>
        </authorList>
    </citation>
    <scope>NUCLEOTIDE SEQUENCE [LARGE SCALE GENOMIC DNA]</scope>
    <source>
        <strain evidence="3 13">PA221</strain>
    </source>
</reference>
<evidence type="ECO:0000313" key="11">
    <source>
        <dbReference type="Proteomes" id="UP000253594"/>
    </source>
</evidence>
<dbReference type="EMBL" id="CVVU01000254">
    <property type="protein sequence ID" value="CRP91942.1"/>
    <property type="molecule type" value="Genomic_DNA"/>
</dbReference>
<dbReference type="InterPro" id="IPR013216">
    <property type="entry name" value="Methyltransf_11"/>
</dbReference>
<evidence type="ECO:0000313" key="2">
    <source>
        <dbReference type="EMBL" id="CRP91942.1"/>
    </source>
</evidence>
<dbReference type="Proteomes" id="UP001297540">
    <property type="component" value="Chromosome"/>
</dbReference>
<evidence type="ECO:0000313" key="12">
    <source>
        <dbReference type="Proteomes" id="UP000284767"/>
    </source>
</evidence>
<evidence type="ECO:0000313" key="6">
    <source>
        <dbReference type="EMBL" id="RCI75224.1"/>
    </source>
</evidence>
<reference evidence="4" key="8">
    <citation type="submission" date="2020-01" db="EMBL/GenBank/DDBJ databases">
        <title>Bacteria Cultured from War Wounds Associated with the Conflict in Eastern Ukraine.</title>
        <authorList>
            <person name="Snesrud E."/>
            <person name="Galac M.R."/>
            <person name="Mc Gann P."/>
            <person name="Valentine K."/>
            <person name="Viacheslav K."/>
        </authorList>
    </citation>
    <scope>NUCLEOTIDE SEQUENCE</scope>
    <source>
        <strain evidence="4">VNMU148</strain>
    </source>
</reference>
<dbReference type="EMBL" id="NSNE01000002">
    <property type="protein sequence ID" value="RPM21788.1"/>
    <property type="molecule type" value="Genomic_DNA"/>
</dbReference>
<dbReference type="EMBL" id="CP136986">
    <property type="protein sequence ID" value="WOS75111.1"/>
    <property type="molecule type" value="Genomic_DNA"/>
</dbReference>
<name>A0A069PZP2_PSEAI</name>
<dbReference type="EMBL" id="WXZT01000014">
    <property type="protein sequence ID" value="MZZ14485.1"/>
    <property type="molecule type" value="Genomic_DNA"/>
</dbReference>
<feature type="domain" description="Methyltransferase type 11" evidence="1">
    <location>
        <begin position="86"/>
        <end position="131"/>
    </location>
</feature>
<dbReference type="EMBL" id="QORE01000211">
    <property type="protein sequence ID" value="RCI75224.1"/>
    <property type="molecule type" value="Genomic_DNA"/>
</dbReference>